<reference evidence="1 2" key="1">
    <citation type="journal article" date="2016" name="Eur. J. Clin. Microbiol. Infect. Dis.">
        <title>Whole genome sequencing as a tool for phylogenetic analysis of clinical strains of Mitis group streptococci.</title>
        <authorList>
            <person name="Rasmussen L.H."/>
            <person name="Dargis R."/>
            <person name="Hojholt K."/>
            <person name="Christensen J.J."/>
            <person name="Skovgaard O."/>
            <person name="Justesen U.S."/>
            <person name="Rosenvinge F.S."/>
            <person name="Moser C."/>
            <person name="Lukjancenko O."/>
            <person name="Rasmussen S."/>
            <person name="Nielsen X.C."/>
        </authorList>
    </citation>
    <scope>NUCLEOTIDE SEQUENCE [LARGE SCALE GENOMIC DNA]</scope>
    <source>
        <strain evidence="1 2">B_007274_11</strain>
    </source>
</reference>
<proteinExistence type="predicted"/>
<dbReference type="EMBL" id="NCUT01000024">
    <property type="protein sequence ID" value="ORO74165.1"/>
    <property type="molecule type" value="Genomic_DNA"/>
</dbReference>
<evidence type="ECO:0000313" key="2">
    <source>
        <dbReference type="Proteomes" id="UP000193160"/>
    </source>
</evidence>
<name>A0A1X1ILY4_STROR</name>
<dbReference type="RefSeq" id="WP_084848963.1">
    <property type="nucleotide sequence ID" value="NZ_NCUI01000022.1"/>
</dbReference>
<accession>A0A1X1ILY4</accession>
<dbReference type="AlphaFoldDB" id="A0A1X1ILY4"/>
<protein>
    <submittedName>
        <fullName evidence="1">Uncharacterized protein</fullName>
    </submittedName>
</protein>
<sequence>MRIVRENVGANGNTYTLESIGRPAPSGIDDPIVKGIDGIYKNQTPPPSYVINETKWGSSEINQITRTGPQMSRKWIENRLNDLDRATKMDLMDALESGDVEFVISKVGSSGEISTYHAQEVIDSAGQVIKVVKGPVWP</sequence>
<dbReference type="Proteomes" id="UP000193160">
    <property type="component" value="Unassembled WGS sequence"/>
</dbReference>
<organism evidence="1 2">
    <name type="scientific">Streptococcus oralis subsp. oralis</name>
    <dbReference type="NCBI Taxonomy" id="1891914"/>
    <lineage>
        <taxon>Bacteria</taxon>
        <taxon>Bacillati</taxon>
        <taxon>Bacillota</taxon>
        <taxon>Bacilli</taxon>
        <taxon>Lactobacillales</taxon>
        <taxon>Streptococcaceae</taxon>
        <taxon>Streptococcus</taxon>
    </lineage>
</organism>
<evidence type="ECO:0000313" key="1">
    <source>
        <dbReference type="EMBL" id="ORO74165.1"/>
    </source>
</evidence>
<gene>
    <name evidence="1" type="ORF">B7712_00960</name>
</gene>
<comment type="caution">
    <text evidence="1">The sequence shown here is derived from an EMBL/GenBank/DDBJ whole genome shotgun (WGS) entry which is preliminary data.</text>
</comment>
<keyword evidence="2" id="KW-1185">Reference proteome</keyword>